<dbReference type="AlphaFoldDB" id="A0A7J7YMM2"/>
<sequence length="163" mass="18154">MSVTMYMSVREYKVSRHVCIGMCMCLYIYSPVYASVCVYGVCASTHLRVFLVDAQHKAKKESSPLLSPHLLLHLETQRAIARSQLASSSHSCFSLQDSAASSCHPLLRLSAPGWPLPSTSPCFPTRAEGWLWDWHVTWAGPLRHFAQVFAAGTSREECLRPLG</sequence>
<accession>A0A7J7YMM2</accession>
<protein>
    <submittedName>
        <fullName evidence="1">Uncharacterized protein</fullName>
    </submittedName>
</protein>
<evidence type="ECO:0000313" key="2">
    <source>
        <dbReference type="Proteomes" id="UP000558488"/>
    </source>
</evidence>
<proteinExistence type="predicted"/>
<organism evidence="1 2">
    <name type="scientific">Pipistrellus kuhlii</name>
    <name type="common">Kuhl's pipistrelle</name>
    <dbReference type="NCBI Taxonomy" id="59472"/>
    <lineage>
        <taxon>Eukaryota</taxon>
        <taxon>Metazoa</taxon>
        <taxon>Chordata</taxon>
        <taxon>Craniata</taxon>
        <taxon>Vertebrata</taxon>
        <taxon>Euteleostomi</taxon>
        <taxon>Mammalia</taxon>
        <taxon>Eutheria</taxon>
        <taxon>Laurasiatheria</taxon>
        <taxon>Chiroptera</taxon>
        <taxon>Yangochiroptera</taxon>
        <taxon>Vespertilionidae</taxon>
        <taxon>Pipistrellus</taxon>
    </lineage>
</organism>
<keyword evidence="2" id="KW-1185">Reference proteome</keyword>
<evidence type="ECO:0000313" key="1">
    <source>
        <dbReference type="EMBL" id="KAF6363154.1"/>
    </source>
</evidence>
<gene>
    <name evidence="1" type="ORF">mPipKuh1_010151</name>
</gene>
<dbReference type="Proteomes" id="UP000558488">
    <property type="component" value="Unassembled WGS sequence"/>
</dbReference>
<comment type="caution">
    <text evidence="1">The sequence shown here is derived from an EMBL/GenBank/DDBJ whole genome shotgun (WGS) entry which is preliminary data.</text>
</comment>
<dbReference type="EMBL" id="JACAGB010000005">
    <property type="protein sequence ID" value="KAF6363154.1"/>
    <property type="molecule type" value="Genomic_DNA"/>
</dbReference>
<reference evidence="1 2" key="1">
    <citation type="journal article" date="2020" name="Nature">
        <title>Six reference-quality genomes reveal evolution of bat adaptations.</title>
        <authorList>
            <person name="Jebb D."/>
            <person name="Huang Z."/>
            <person name="Pippel M."/>
            <person name="Hughes G.M."/>
            <person name="Lavrichenko K."/>
            <person name="Devanna P."/>
            <person name="Winkler S."/>
            <person name="Jermiin L.S."/>
            <person name="Skirmuntt E.C."/>
            <person name="Katzourakis A."/>
            <person name="Burkitt-Gray L."/>
            <person name="Ray D.A."/>
            <person name="Sullivan K.A.M."/>
            <person name="Roscito J.G."/>
            <person name="Kirilenko B.M."/>
            <person name="Davalos L.M."/>
            <person name="Corthals A.P."/>
            <person name="Power M.L."/>
            <person name="Jones G."/>
            <person name="Ransome R.D."/>
            <person name="Dechmann D.K.N."/>
            <person name="Locatelli A.G."/>
            <person name="Puechmaille S.J."/>
            <person name="Fedrigo O."/>
            <person name="Jarvis E.D."/>
            <person name="Hiller M."/>
            <person name="Vernes S.C."/>
            <person name="Myers E.W."/>
            <person name="Teeling E.C."/>
        </authorList>
    </citation>
    <scope>NUCLEOTIDE SEQUENCE [LARGE SCALE GENOMIC DNA]</scope>
    <source>
        <strain evidence="1">MPipKuh1</strain>
        <tissue evidence="1">Flight muscle</tissue>
    </source>
</reference>
<name>A0A7J7YMM2_PIPKU</name>